<proteinExistence type="inferred from homology"/>
<dbReference type="PANTHER" id="PTHR43179:SF12">
    <property type="entry name" value="GALACTOFURANOSYLTRANSFERASE GLFT2"/>
    <property type="match status" value="1"/>
</dbReference>
<keyword evidence="4 5" id="KW-0808">Transferase</keyword>
<accession>A0A2T7W0T5</accession>
<gene>
    <name evidence="5" type="ORF">DC432_14575</name>
</gene>
<dbReference type="RefSeq" id="WP_116538491.1">
    <property type="nucleotide sequence ID" value="NZ_JAQDQE010000014.1"/>
</dbReference>
<organism evidence="5 6">
    <name type="scientific">Microbacterium testaceum</name>
    <name type="common">Aureobacterium testaceum</name>
    <name type="synonym">Brevibacterium testaceum</name>
    <dbReference type="NCBI Taxonomy" id="2033"/>
    <lineage>
        <taxon>Bacteria</taxon>
        <taxon>Bacillati</taxon>
        <taxon>Actinomycetota</taxon>
        <taxon>Actinomycetes</taxon>
        <taxon>Micrococcales</taxon>
        <taxon>Microbacteriaceae</taxon>
        <taxon>Microbacterium</taxon>
    </lineage>
</organism>
<evidence type="ECO:0000256" key="1">
    <source>
        <dbReference type="ARBA" id="ARBA00004776"/>
    </source>
</evidence>
<comment type="similarity">
    <text evidence="2">Belongs to the glycosyltransferase 2 family.</text>
</comment>
<sequence length="271" mass="29416">MTTAVITVASRSRREHLERQRRVLAEVADDIVRVEAWLDQTPPERIPDAETRTIHVPPGPHGLRVGEGRNRAAAAAIDAGADLLIFLDVDCLPGPGLLPAYRAAAAAHPETLLAGAVTYLASVQRPERAADLPFLVRPHRARPALEPGTTRAATPSEFDLFWSLSFAVTPATWARIGGFHPGYEGYGAEDTDLAWTARAGGVELRWVGGADAFHQWHPVSSPPWQHLDDILRNGATFHRRWGSWPMGGWLDAFAAAGAIEQRGDGWARTGA</sequence>
<reference evidence="5 6" key="1">
    <citation type="submission" date="2018-04" db="EMBL/GenBank/DDBJ databases">
        <authorList>
            <person name="Go L.Y."/>
            <person name="Mitchell J.A."/>
        </authorList>
    </citation>
    <scope>NUCLEOTIDE SEQUENCE [LARGE SCALE GENOMIC DNA]</scope>
    <source>
        <strain evidence="5 6">TPD7010</strain>
    </source>
</reference>
<dbReference type="Proteomes" id="UP000244649">
    <property type="component" value="Unassembled WGS sequence"/>
</dbReference>
<keyword evidence="3" id="KW-0328">Glycosyltransferase</keyword>
<protein>
    <submittedName>
        <fullName evidence="5">Glycosyltransferase</fullName>
    </submittedName>
</protein>
<dbReference type="InterPro" id="IPR029044">
    <property type="entry name" value="Nucleotide-diphossugar_trans"/>
</dbReference>
<evidence type="ECO:0000313" key="5">
    <source>
        <dbReference type="EMBL" id="PVE62448.1"/>
    </source>
</evidence>
<dbReference type="AlphaFoldDB" id="A0A2T7W0T5"/>
<evidence type="ECO:0000256" key="2">
    <source>
        <dbReference type="ARBA" id="ARBA00006739"/>
    </source>
</evidence>
<dbReference type="PANTHER" id="PTHR43179">
    <property type="entry name" value="RHAMNOSYLTRANSFERASE WBBL"/>
    <property type="match status" value="1"/>
</dbReference>
<dbReference type="Gene3D" id="3.90.550.10">
    <property type="entry name" value="Spore Coat Polysaccharide Biosynthesis Protein SpsA, Chain A"/>
    <property type="match status" value="1"/>
</dbReference>
<comment type="caution">
    <text evidence="5">The sequence shown here is derived from an EMBL/GenBank/DDBJ whole genome shotgun (WGS) entry which is preliminary data.</text>
</comment>
<evidence type="ECO:0000256" key="3">
    <source>
        <dbReference type="ARBA" id="ARBA00022676"/>
    </source>
</evidence>
<name>A0A2T7W0T5_MICTE</name>
<evidence type="ECO:0000313" key="6">
    <source>
        <dbReference type="Proteomes" id="UP000244649"/>
    </source>
</evidence>
<comment type="pathway">
    <text evidence="1">Cell wall biogenesis; cell wall polysaccharide biosynthesis.</text>
</comment>
<dbReference type="GO" id="GO:0016757">
    <property type="term" value="F:glycosyltransferase activity"/>
    <property type="evidence" value="ECO:0007669"/>
    <property type="project" value="UniProtKB-KW"/>
</dbReference>
<dbReference type="SUPFAM" id="SSF53448">
    <property type="entry name" value="Nucleotide-diphospho-sugar transferases"/>
    <property type="match status" value="1"/>
</dbReference>
<evidence type="ECO:0000256" key="4">
    <source>
        <dbReference type="ARBA" id="ARBA00022679"/>
    </source>
</evidence>
<dbReference type="EMBL" id="QDFT01000056">
    <property type="protein sequence ID" value="PVE62448.1"/>
    <property type="molecule type" value="Genomic_DNA"/>
</dbReference>